<gene>
    <name evidence="4" type="ORF">EV193_11113</name>
</gene>
<evidence type="ECO:0000259" key="3">
    <source>
        <dbReference type="PROSITE" id="PS50977"/>
    </source>
</evidence>
<evidence type="ECO:0000256" key="1">
    <source>
        <dbReference type="ARBA" id="ARBA00023125"/>
    </source>
</evidence>
<dbReference type="Proteomes" id="UP000294257">
    <property type="component" value="Unassembled WGS sequence"/>
</dbReference>
<dbReference type="Gene3D" id="1.10.357.10">
    <property type="entry name" value="Tetracycline Repressor, domain 2"/>
    <property type="match status" value="1"/>
</dbReference>
<reference evidence="4 5" key="1">
    <citation type="submission" date="2019-02" db="EMBL/GenBank/DDBJ databases">
        <title>Genomic Encyclopedia of Type Strains, Phase IV (KMG-IV): sequencing the most valuable type-strain genomes for metagenomic binning, comparative biology and taxonomic classification.</title>
        <authorList>
            <person name="Goeker M."/>
        </authorList>
    </citation>
    <scope>NUCLEOTIDE SEQUENCE [LARGE SCALE GENOMIC DNA]</scope>
    <source>
        <strain evidence="4 5">DSM 101727</strain>
    </source>
</reference>
<accession>A0A4Q7KHB3</accession>
<keyword evidence="5" id="KW-1185">Reference proteome</keyword>
<dbReference type="OrthoDB" id="8479950at2"/>
<dbReference type="PRINTS" id="PR00455">
    <property type="entry name" value="HTHTETR"/>
</dbReference>
<feature type="DNA-binding region" description="H-T-H motif" evidence="2">
    <location>
        <begin position="39"/>
        <end position="58"/>
    </location>
</feature>
<protein>
    <submittedName>
        <fullName evidence="4">TetR family transcriptional regulator</fullName>
    </submittedName>
</protein>
<dbReference type="Pfam" id="PF00440">
    <property type="entry name" value="TetR_N"/>
    <property type="match status" value="1"/>
</dbReference>
<evidence type="ECO:0000256" key="2">
    <source>
        <dbReference type="PROSITE-ProRule" id="PRU00335"/>
    </source>
</evidence>
<dbReference type="InterPro" id="IPR050109">
    <property type="entry name" value="HTH-type_TetR-like_transc_reg"/>
</dbReference>
<dbReference type="EMBL" id="SGWQ01000011">
    <property type="protein sequence ID" value="RZS32637.1"/>
    <property type="molecule type" value="Genomic_DNA"/>
</dbReference>
<dbReference type="GO" id="GO:0003700">
    <property type="term" value="F:DNA-binding transcription factor activity"/>
    <property type="evidence" value="ECO:0007669"/>
    <property type="project" value="TreeGrafter"/>
</dbReference>
<dbReference type="RefSeq" id="WP_130347578.1">
    <property type="nucleotide sequence ID" value="NZ_SGWQ01000011.1"/>
</dbReference>
<dbReference type="PANTHER" id="PTHR30055:SF226">
    <property type="entry name" value="HTH-TYPE TRANSCRIPTIONAL REGULATOR PKSA"/>
    <property type="match status" value="1"/>
</dbReference>
<keyword evidence="1 2" id="KW-0238">DNA-binding</keyword>
<dbReference type="PROSITE" id="PS50977">
    <property type="entry name" value="HTH_TETR_2"/>
    <property type="match status" value="1"/>
</dbReference>
<dbReference type="InterPro" id="IPR009057">
    <property type="entry name" value="Homeodomain-like_sf"/>
</dbReference>
<dbReference type="GO" id="GO:0000976">
    <property type="term" value="F:transcription cis-regulatory region binding"/>
    <property type="evidence" value="ECO:0007669"/>
    <property type="project" value="TreeGrafter"/>
</dbReference>
<dbReference type="SUPFAM" id="SSF46689">
    <property type="entry name" value="Homeodomain-like"/>
    <property type="match status" value="1"/>
</dbReference>
<proteinExistence type="predicted"/>
<feature type="domain" description="HTH tetR-type" evidence="3">
    <location>
        <begin position="16"/>
        <end position="76"/>
    </location>
</feature>
<evidence type="ECO:0000313" key="5">
    <source>
        <dbReference type="Proteomes" id="UP000294257"/>
    </source>
</evidence>
<dbReference type="PANTHER" id="PTHR30055">
    <property type="entry name" value="HTH-TYPE TRANSCRIPTIONAL REGULATOR RUTR"/>
    <property type="match status" value="1"/>
</dbReference>
<sequence length="206" mass="23144">MSAEAVPQRRRRLDPDARREQILACALKLFGERPYAAVSTADIAAEAGVARGLLNHYFGTKRELYLEVVTVLVRMPTAEEFVRPQGTLRHRIDVSVSWFLDMIAEHGGIWMRVIGAEGVGADPEVERIMDRADEVAADRVLDAVGLTDVTEHREELRAMLRSYGGLAKAACREWLTRENLGRDQVQLLLSQALYTIVKDVFPTVRE</sequence>
<comment type="caution">
    <text evidence="4">The sequence shown here is derived from an EMBL/GenBank/DDBJ whole genome shotgun (WGS) entry which is preliminary data.</text>
</comment>
<evidence type="ECO:0000313" key="4">
    <source>
        <dbReference type="EMBL" id="RZS32637.1"/>
    </source>
</evidence>
<name>A0A4Q7KHB3_9PSEU</name>
<dbReference type="InterPro" id="IPR001647">
    <property type="entry name" value="HTH_TetR"/>
</dbReference>
<dbReference type="AlphaFoldDB" id="A0A4Q7KHB3"/>
<organism evidence="4 5">
    <name type="scientific">Herbihabitans rhizosphaerae</name>
    <dbReference type="NCBI Taxonomy" id="1872711"/>
    <lineage>
        <taxon>Bacteria</taxon>
        <taxon>Bacillati</taxon>
        <taxon>Actinomycetota</taxon>
        <taxon>Actinomycetes</taxon>
        <taxon>Pseudonocardiales</taxon>
        <taxon>Pseudonocardiaceae</taxon>
        <taxon>Herbihabitans</taxon>
    </lineage>
</organism>